<dbReference type="Pfam" id="PF11374">
    <property type="entry name" value="DUF3176"/>
    <property type="match status" value="1"/>
</dbReference>
<dbReference type="PANTHER" id="PTHR35394">
    <property type="entry name" value="DUF3176 DOMAIN-CONTAINING PROTEIN"/>
    <property type="match status" value="1"/>
</dbReference>
<accession>A0A4R8PQL5</accession>
<dbReference type="AlphaFoldDB" id="A0A4R8PQL5"/>
<dbReference type="Proteomes" id="UP000295604">
    <property type="component" value="Unassembled WGS sequence"/>
</dbReference>
<dbReference type="EMBL" id="QAPF01006547">
    <property type="protein sequence ID" value="TDZ27548.1"/>
    <property type="molecule type" value="Genomic_DNA"/>
</dbReference>
<proteinExistence type="predicted"/>
<reference evidence="3 4" key="1">
    <citation type="submission" date="2018-11" db="EMBL/GenBank/DDBJ databases">
        <title>Genome sequence and assembly of Colletotrichum sidae.</title>
        <authorList>
            <person name="Gan P."/>
            <person name="Shirasu K."/>
        </authorList>
    </citation>
    <scope>NUCLEOTIDE SEQUENCE [LARGE SCALE GENOMIC DNA]</scope>
    <source>
        <strain evidence="3 4">CBS 518.97</strain>
    </source>
</reference>
<feature type="transmembrane region" description="Helical" evidence="2">
    <location>
        <begin position="171"/>
        <end position="193"/>
    </location>
</feature>
<organism evidence="3 4">
    <name type="scientific">Colletotrichum sidae</name>
    <dbReference type="NCBI Taxonomy" id="1347389"/>
    <lineage>
        <taxon>Eukaryota</taxon>
        <taxon>Fungi</taxon>
        <taxon>Dikarya</taxon>
        <taxon>Ascomycota</taxon>
        <taxon>Pezizomycotina</taxon>
        <taxon>Sordariomycetes</taxon>
        <taxon>Hypocreomycetidae</taxon>
        <taxon>Glomerellales</taxon>
        <taxon>Glomerellaceae</taxon>
        <taxon>Colletotrichum</taxon>
        <taxon>Colletotrichum orbiculare species complex</taxon>
    </lineage>
</organism>
<comment type="caution">
    <text evidence="3">The sequence shown here is derived from an EMBL/GenBank/DDBJ whole genome shotgun (WGS) entry which is preliminary data.</text>
</comment>
<gene>
    <name evidence="3" type="ORF">C8034_v009758</name>
</gene>
<keyword evidence="2" id="KW-1133">Transmembrane helix</keyword>
<evidence type="ECO:0000256" key="2">
    <source>
        <dbReference type="SAM" id="Phobius"/>
    </source>
</evidence>
<evidence type="ECO:0000313" key="4">
    <source>
        <dbReference type="Proteomes" id="UP000295604"/>
    </source>
</evidence>
<protein>
    <submittedName>
        <fullName evidence="3">Uncharacterized protein</fullName>
    </submittedName>
</protein>
<dbReference type="InterPro" id="IPR021514">
    <property type="entry name" value="DUF3176"/>
</dbReference>
<name>A0A4R8PQL5_9PEZI</name>
<keyword evidence="2" id="KW-0472">Membrane</keyword>
<feature type="compositionally biased region" description="Basic and acidic residues" evidence="1">
    <location>
        <begin position="1"/>
        <end position="18"/>
    </location>
</feature>
<feature type="region of interest" description="Disordered" evidence="1">
    <location>
        <begin position="1"/>
        <end position="23"/>
    </location>
</feature>
<sequence>MSDKDEITSSEAGFERDASSFPNDTKRVLSSVTEHHAQAQFDHQSVGTPSRSSRLLVGWWGWELISMTLAVILFGLFWWLVGHFDGELVSEWHYGPQLRFSPFKTLPSAAAFISSVFRVLVLYPVTGAMGQLKWDHFRIPSARPVAKLQAFDSASRGTAGSLKLLFSKGAFYSLNISLGCILIIGALLLGSAAQNTITQELETKWTVHPKATLAVSMLYNYSAHHDENLTHPVGLNADPPMQAALLNAWSSQLSPSSLNKNINTIPARCPEGQCRWQNITTLAVGHQCLSAGSTQEPNGSAFSEQADIRGRIIITTAYGTLKMVDAQLRLKPRRSIPPLSAFAQWTGDPRVIVHLSAITQNEDHLEAVECLLYWRLHRINSSKYDAVNKTLAEDVAHISKPRSGKGVWGEGQHDIWFNAPCNSNLTTTSGGQSDYNHNGSSTPSKVDCDYIVTEDAHLGLVKFLTTSLKGYVYPDTSETPTVNRTDDAVTELFHWSLDRYAQNATDPLRQTLNTYVGNLAEGMGINMRAMSQDAVVGEAGKEEQLFLTHHWFILYPGIMLACSMYLLGYAMWRTRHQPAWKTSLLPFLYHGFERPVADYENSSNLAWMEEASKLEYVVLRDNMDGLGLKLRTC</sequence>
<evidence type="ECO:0000256" key="1">
    <source>
        <dbReference type="SAM" id="MobiDB-lite"/>
    </source>
</evidence>
<feature type="transmembrane region" description="Helical" evidence="2">
    <location>
        <begin position="551"/>
        <end position="572"/>
    </location>
</feature>
<dbReference type="PANTHER" id="PTHR35394:SF5">
    <property type="entry name" value="DUF3176 DOMAIN-CONTAINING PROTEIN"/>
    <property type="match status" value="1"/>
</dbReference>
<evidence type="ECO:0000313" key="3">
    <source>
        <dbReference type="EMBL" id="TDZ27548.1"/>
    </source>
</evidence>
<feature type="transmembrane region" description="Helical" evidence="2">
    <location>
        <begin position="59"/>
        <end position="81"/>
    </location>
</feature>
<feature type="transmembrane region" description="Helical" evidence="2">
    <location>
        <begin position="101"/>
        <end position="123"/>
    </location>
</feature>
<keyword evidence="2" id="KW-0812">Transmembrane</keyword>
<keyword evidence="4" id="KW-1185">Reference proteome</keyword>